<dbReference type="GO" id="GO:0110078">
    <property type="term" value="C:TTT Hsp90 cochaperone complex"/>
    <property type="evidence" value="ECO:0007669"/>
    <property type="project" value="InterPro"/>
</dbReference>
<comment type="similarity">
    <text evidence="1">Belongs to the TTI2 family.</text>
</comment>
<name>A0A0D2FUQ8_9EURO</name>
<reference evidence="2 3" key="1">
    <citation type="submission" date="2015-01" db="EMBL/GenBank/DDBJ databases">
        <title>The Genome Sequence of Capronia semiimmersa CBS27337.</title>
        <authorList>
            <consortium name="The Broad Institute Genomics Platform"/>
            <person name="Cuomo C."/>
            <person name="de Hoog S."/>
            <person name="Gorbushina A."/>
            <person name="Stielow B."/>
            <person name="Teixiera M."/>
            <person name="Abouelleil A."/>
            <person name="Chapman S.B."/>
            <person name="Priest M."/>
            <person name="Young S.K."/>
            <person name="Wortman J."/>
            <person name="Nusbaum C."/>
            <person name="Birren B."/>
        </authorList>
    </citation>
    <scope>NUCLEOTIDE SEQUENCE [LARGE SCALE GENOMIC DNA]</scope>
    <source>
        <strain evidence="2 3">CBS 27337</strain>
    </source>
</reference>
<dbReference type="GO" id="GO:0005634">
    <property type="term" value="C:nucleus"/>
    <property type="evidence" value="ECO:0007669"/>
    <property type="project" value="TreeGrafter"/>
</dbReference>
<dbReference type="InterPro" id="IPR016024">
    <property type="entry name" value="ARM-type_fold"/>
</dbReference>
<keyword evidence="3" id="KW-1185">Reference proteome</keyword>
<dbReference type="InterPro" id="IPR018870">
    <property type="entry name" value="Tti2"/>
</dbReference>
<dbReference type="PANTHER" id="PTHR32226:SF2">
    <property type="entry name" value="TELO2-INTERACTING PROTEIN 2"/>
    <property type="match status" value="1"/>
</dbReference>
<evidence type="ECO:0000313" key="2">
    <source>
        <dbReference type="EMBL" id="KIW63799.1"/>
    </source>
</evidence>
<evidence type="ECO:0000313" key="3">
    <source>
        <dbReference type="Proteomes" id="UP000054266"/>
    </source>
</evidence>
<dbReference type="Pfam" id="PF10521">
    <property type="entry name" value="Tti2"/>
    <property type="match status" value="1"/>
</dbReference>
<dbReference type="Proteomes" id="UP000054266">
    <property type="component" value="Unassembled WGS sequence"/>
</dbReference>
<gene>
    <name evidence="2" type="ORF">PV04_08771</name>
</gene>
<evidence type="ECO:0000256" key="1">
    <source>
        <dbReference type="ARBA" id="ARBA00034736"/>
    </source>
</evidence>
<sequence length="446" mass="49218">MKRDAILDVLKTTPANEPPPTTELRHKAHSIISATDPHTIDQLPTTLLDLLTQIIRPLFIKTRHPNLTSTGRKSLIDAPQTPSIGRAFLDDDPPWKTPTPFTVPLLEYILNSYLTLPCNPPDTTLRKTTIEAHFHLLVPPILNMIDDAAPTPYKSAGCRSLALLCEVLTSTQSEILKRSGLADVFVDALKANFLLLPTLTPEADSLVLLKEMYAAFLGVVDARFVTLRLKLRAPSIQTPASEGDEHGDDKDFIPYQAMLTLIYRHGVMASLAHLGSAGNAGSLSNTMSVPLTVFLLRQIPPVFASMGIHAVKHFQGFLPMLRASLMDPFILMAPEMVGAILDIVDCVFDVGRARVQQKWWPEVLRGLVGCWVNCVDEIENENATENVKKSKSTTAWNTRLTPLEDIMARLKRSVQTLGEIVGPDGWSVVKTKLVDEEDDLKALFGL</sequence>
<organism evidence="2 3">
    <name type="scientific">Phialophora macrospora</name>
    <dbReference type="NCBI Taxonomy" id="1851006"/>
    <lineage>
        <taxon>Eukaryota</taxon>
        <taxon>Fungi</taxon>
        <taxon>Dikarya</taxon>
        <taxon>Ascomycota</taxon>
        <taxon>Pezizomycotina</taxon>
        <taxon>Eurotiomycetes</taxon>
        <taxon>Chaetothyriomycetidae</taxon>
        <taxon>Chaetothyriales</taxon>
        <taxon>Herpotrichiellaceae</taxon>
        <taxon>Phialophora</taxon>
    </lineage>
</organism>
<dbReference type="EMBL" id="KN846961">
    <property type="protein sequence ID" value="KIW63799.1"/>
    <property type="molecule type" value="Genomic_DNA"/>
</dbReference>
<dbReference type="PANTHER" id="PTHR32226">
    <property type="entry name" value="TELO2-INTERACTING PROTEIN 2"/>
    <property type="match status" value="1"/>
</dbReference>
<dbReference type="AlphaFoldDB" id="A0A0D2FUQ8"/>
<dbReference type="STRING" id="5601.A0A0D2FUQ8"/>
<protein>
    <submittedName>
        <fullName evidence="2">Uncharacterized protein</fullName>
    </submittedName>
</protein>
<dbReference type="SUPFAM" id="SSF48371">
    <property type="entry name" value="ARM repeat"/>
    <property type="match status" value="1"/>
</dbReference>
<dbReference type="HOGENOM" id="CLU_024466_1_0_1"/>
<proteinExistence type="inferred from homology"/>
<dbReference type="GO" id="GO:0005829">
    <property type="term" value="C:cytosol"/>
    <property type="evidence" value="ECO:0007669"/>
    <property type="project" value="TreeGrafter"/>
</dbReference>
<accession>A0A0D2FUQ8</accession>